<dbReference type="STRING" id="929556.Solca_3783"/>
<organism evidence="3 4">
    <name type="scientific">Solitalea canadensis (strain ATCC 29591 / DSM 3403 / JCM 21819 / LMG 8368 / NBRC 15130 / NCIMB 12057 / USAM 9D)</name>
    <name type="common">Flexibacter canadensis</name>
    <dbReference type="NCBI Taxonomy" id="929556"/>
    <lineage>
        <taxon>Bacteria</taxon>
        <taxon>Pseudomonadati</taxon>
        <taxon>Bacteroidota</taxon>
        <taxon>Sphingobacteriia</taxon>
        <taxon>Sphingobacteriales</taxon>
        <taxon>Sphingobacteriaceae</taxon>
        <taxon>Solitalea</taxon>
    </lineage>
</organism>
<keyword evidence="1" id="KW-1133">Transmembrane helix</keyword>
<dbReference type="Gene3D" id="3.30.70.790">
    <property type="entry name" value="UreE, C-terminal domain"/>
    <property type="match status" value="1"/>
</dbReference>
<keyword evidence="1" id="KW-0472">Membrane</keyword>
<feature type="transmembrane region" description="Helical" evidence="1">
    <location>
        <begin position="102"/>
        <end position="121"/>
    </location>
</feature>
<keyword evidence="4" id="KW-1185">Reference proteome</keyword>
<dbReference type="OrthoDB" id="8480302at2"/>
<dbReference type="Proteomes" id="UP000007590">
    <property type="component" value="Chromosome"/>
</dbReference>
<reference evidence="3" key="1">
    <citation type="submission" date="2012-02" db="EMBL/GenBank/DDBJ databases">
        <title>The complete genome of Solitalea canadensis DSM 3403.</title>
        <authorList>
            <consortium name="US DOE Joint Genome Institute (JGI-PGF)"/>
            <person name="Lucas S."/>
            <person name="Copeland A."/>
            <person name="Lapidus A."/>
            <person name="Glavina del Rio T."/>
            <person name="Dalin E."/>
            <person name="Tice H."/>
            <person name="Bruce D."/>
            <person name="Goodwin L."/>
            <person name="Pitluck S."/>
            <person name="Peters L."/>
            <person name="Ovchinnikova G."/>
            <person name="Lu M."/>
            <person name="Kyrpides N."/>
            <person name="Mavromatis K."/>
            <person name="Ivanova N."/>
            <person name="Brettin T."/>
            <person name="Detter J.C."/>
            <person name="Han C."/>
            <person name="Larimer F."/>
            <person name="Land M."/>
            <person name="Hauser L."/>
            <person name="Markowitz V."/>
            <person name="Cheng J.-F."/>
            <person name="Hugenholtz P."/>
            <person name="Woyke T."/>
            <person name="Wu D."/>
            <person name="Spring S."/>
            <person name="Schroeder M."/>
            <person name="Kopitz M."/>
            <person name="Brambilla E."/>
            <person name="Klenk H.-P."/>
            <person name="Eisen J.A."/>
        </authorList>
    </citation>
    <scope>NUCLEOTIDE SEQUENCE</scope>
    <source>
        <strain evidence="3">DSM 3403</strain>
    </source>
</reference>
<accession>H8KMI8</accession>
<feature type="domain" description="DUF2007" evidence="2">
    <location>
        <begin position="6"/>
        <end position="69"/>
    </location>
</feature>
<evidence type="ECO:0000259" key="2">
    <source>
        <dbReference type="Pfam" id="PF09413"/>
    </source>
</evidence>
<dbReference type="AlphaFoldDB" id="H8KMI8"/>
<name>H8KMI8_SOLCM</name>
<protein>
    <recommendedName>
        <fullName evidence="2">DUF2007 domain-containing protein</fullName>
    </recommendedName>
</protein>
<dbReference type="InterPro" id="IPR011322">
    <property type="entry name" value="N-reg_PII-like_a/b"/>
</dbReference>
<dbReference type="RefSeq" id="WP_014682006.1">
    <property type="nucleotide sequence ID" value="NC_017770.1"/>
</dbReference>
<evidence type="ECO:0000313" key="3">
    <source>
        <dbReference type="EMBL" id="AFD08783.1"/>
    </source>
</evidence>
<keyword evidence="1" id="KW-0812">Transmembrane</keyword>
<evidence type="ECO:0000256" key="1">
    <source>
        <dbReference type="SAM" id="Phobius"/>
    </source>
</evidence>
<dbReference type="InterPro" id="IPR018551">
    <property type="entry name" value="DUF2007"/>
</dbReference>
<dbReference type="SUPFAM" id="SSF54913">
    <property type="entry name" value="GlnB-like"/>
    <property type="match status" value="1"/>
</dbReference>
<sequence>MELITIKTFDSAIDAHILKSKLESEGIGCIILNENSATLHSLYNIAYGGIKLQVRKEDAESAFAIMAEIDNRPLTNEKNEVIYCPECGSDELYPGFKSVNSVQGILATITSFLLFLMPFYYKTVYKCKKCGAEFKAK</sequence>
<dbReference type="Pfam" id="PF09413">
    <property type="entry name" value="DUF2007"/>
    <property type="match status" value="1"/>
</dbReference>
<dbReference type="HOGENOM" id="CLU_130977_0_0_10"/>
<gene>
    <name evidence="3" type="ordered locus">Solca_3783</name>
</gene>
<dbReference type="eggNOG" id="ENOG5031EDH">
    <property type="taxonomic scope" value="Bacteria"/>
</dbReference>
<dbReference type="KEGG" id="scn:Solca_3783"/>
<proteinExistence type="predicted"/>
<dbReference type="EMBL" id="CP003349">
    <property type="protein sequence ID" value="AFD08783.1"/>
    <property type="molecule type" value="Genomic_DNA"/>
</dbReference>
<evidence type="ECO:0000313" key="4">
    <source>
        <dbReference type="Proteomes" id="UP000007590"/>
    </source>
</evidence>